<evidence type="ECO:0000313" key="1">
    <source>
        <dbReference type="EMBL" id="RII79141.1"/>
    </source>
</evidence>
<dbReference type="EMBL" id="QWLL01000012">
    <property type="protein sequence ID" value="RII79141.1"/>
    <property type="molecule type" value="Genomic_DNA"/>
</dbReference>
<evidence type="ECO:0000313" key="2">
    <source>
        <dbReference type="Proteomes" id="UP000265875"/>
    </source>
</evidence>
<evidence type="ECO:0008006" key="3">
    <source>
        <dbReference type="Google" id="ProtNLM"/>
    </source>
</evidence>
<reference evidence="1 2" key="1">
    <citation type="submission" date="2018-08" db="EMBL/GenBank/DDBJ databases">
        <title>Draft genome sequence of the cyanotroph, Pseudomonas monteilii BCN3.</title>
        <authorList>
            <person name="Jones L.B."/>
            <person name="Kunz D.A."/>
        </authorList>
    </citation>
    <scope>NUCLEOTIDE SEQUENCE [LARGE SCALE GENOMIC DNA]</scope>
    <source>
        <strain evidence="1 2">BCN3</strain>
    </source>
</reference>
<organism evidence="1 2">
    <name type="scientific">Pseudomonas monteilii</name>
    <dbReference type="NCBI Taxonomy" id="76759"/>
    <lineage>
        <taxon>Bacteria</taxon>
        <taxon>Pseudomonadati</taxon>
        <taxon>Pseudomonadota</taxon>
        <taxon>Gammaproteobacteria</taxon>
        <taxon>Pseudomonadales</taxon>
        <taxon>Pseudomonadaceae</taxon>
        <taxon>Pseudomonas</taxon>
    </lineage>
</organism>
<protein>
    <recommendedName>
        <fullName evidence="3">ATP-binding protein</fullName>
    </recommendedName>
</protein>
<proteinExistence type="predicted"/>
<dbReference type="RefSeq" id="WP_119369096.1">
    <property type="nucleotide sequence ID" value="NZ_QWLL01000012.1"/>
</dbReference>
<name>A0A399MBP8_9PSED</name>
<accession>A0A399MBP8</accession>
<dbReference type="Proteomes" id="UP000265875">
    <property type="component" value="Unassembled WGS sequence"/>
</dbReference>
<sequence length="346" mass="39818">MARKGFNKKDFFNRNEHPWLGYKLRYGSGFRIVDREVVAAPPVITFYEKRYSEFFGFIRRIQAAAKKGNILIDLRNVHEVKAAAMLVLFASIQTIQKQYSRKNIVKFTTCRYPGISRAFGRWGFWNLTGQEDTLPSRKMENALEICMTSYESTKRNDKTQLKKVITYTQNAIADAGLDEENVLAYNAITESVSNVWQHAYDEDFLGADFNRDLANWWIIVEKIKDQFFIAVYDIGAGIPTTLERKPWYKVYFIHSDGKLYEYAADAHRIKMAVEYGRSRFKVDNRGKGLSEAKDFVLSNPEGAMIIYSGNGAYIFETASGEEKLENIPSGFPGTLIQWNLRLESTK</sequence>
<comment type="caution">
    <text evidence="1">The sequence shown here is derived from an EMBL/GenBank/DDBJ whole genome shotgun (WGS) entry which is preliminary data.</text>
</comment>
<gene>
    <name evidence="1" type="ORF">D0894_06020</name>
</gene>
<dbReference type="AlphaFoldDB" id="A0A399MBP8"/>